<feature type="binding site" evidence="8">
    <location>
        <position position="214"/>
    </location>
    <ligand>
        <name>Mn(2+)</name>
        <dbReference type="ChEBI" id="CHEBI:29035"/>
    </ligand>
</feature>
<comment type="similarity">
    <text evidence="8">Belongs to the CRISPR-associated endonuclease Cas1 family.</text>
</comment>
<dbReference type="CDD" id="cd09719">
    <property type="entry name" value="Cas1_I-E"/>
    <property type="match status" value="1"/>
</dbReference>
<comment type="function">
    <text evidence="8">CRISPR (clustered regularly interspaced short palindromic repeat), is an adaptive immune system that provides protection against mobile genetic elements (viruses, transposable elements and conjugative plasmids). CRISPR clusters contain spacers, sequences complementary to antecedent mobile elements, and target invading nucleic acids. CRISPR clusters are transcribed and processed into CRISPR RNA (crRNA). Acts as a dsDNA endonuclease. Involved in the integration of spacer DNA into the CRISPR cassette.</text>
</comment>
<dbReference type="GO" id="GO:0016787">
    <property type="term" value="F:hydrolase activity"/>
    <property type="evidence" value="ECO:0007669"/>
    <property type="project" value="UniProtKB-KW"/>
</dbReference>
<sequence>MERKFGAKKTSLHELPRIEDRVSFIYLERAKIHRQDSSITVRNQQGLVKIPAAMVGVLMLGPGIEISHQAMELIGDTGTSVIWVGERGVRYYAQGRPLAHSTRLLERQAMLVSNKRLRLDVARKMYSMRFPNEDVSKLTMQQLRGREGARVRRVYREFSKLYKVEWSVRDYDPDDFEKSDVVNQALSSCNVSLYGVVHSVIAALGLSPGLGFVHTGHDKSFVYDIADLYKTEYTIPLSFEIASKYGREDDIGSLSRQRMRDSFVDGKLMKRLVKDIQYLFDIPIEEQIEIDTLELWDDKDQLVRHGVNYSEDDGTCL</sequence>
<dbReference type="InterPro" id="IPR042206">
    <property type="entry name" value="CRISPR-assoc_Cas1_C"/>
</dbReference>
<feature type="binding site" evidence="8">
    <location>
        <position position="147"/>
    </location>
    <ligand>
        <name>Mn(2+)</name>
        <dbReference type="ChEBI" id="CHEBI:29035"/>
    </ligand>
</feature>
<evidence type="ECO:0000256" key="8">
    <source>
        <dbReference type="HAMAP-Rule" id="MF_01470"/>
    </source>
</evidence>
<dbReference type="EC" id="3.1.-.-" evidence="8"/>
<evidence type="ECO:0000256" key="6">
    <source>
        <dbReference type="ARBA" id="ARBA00023118"/>
    </source>
</evidence>
<dbReference type="AlphaFoldDB" id="A0AAJ1Q574"/>
<comment type="caution">
    <text evidence="9">The sequence shown here is derived from an EMBL/GenBank/DDBJ whole genome shotgun (WGS) entry which is preliminary data.</text>
</comment>
<evidence type="ECO:0000313" key="9">
    <source>
        <dbReference type="EMBL" id="MDK7187067.1"/>
    </source>
</evidence>
<keyword evidence="5 8" id="KW-0460">Magnesium</keyword>
<keyword evidence="8" id="KW-0464">Manganese</keyword>
<dbReference type="Proteomes" id="UP001229251">
    <property type="component" value="Unassembled WGS sequence"/>
</dbReference>
<dbReference type="InterPro" id="IPR042211">
    <property type="entry name" value="CRISPR-assoc_Cas1_N"/>
</dbReference>
<protein>
    <recommendedName>
        <fullName evidence="8">CRISPR-associated endonuclease Cas1</fullName>
        <ecNumber evidence="8">3.1.-.-</ecNumber>
    </recommendedName>
</protein>
<dbReference type="HAMAP" id="MF_01470">
    <property type="entry name" value="Cas1"/>
    <property type="match status" value="1"/>
</dbReference>
<organism evidence="9 10">
    <name type="scientific">Facklamia hominis</name>
    <dbReference type="NCBI Taxonomy" id="178214"/>
    <lineage>
        <taxon>Bacteria</taxon>
        <taxon>Bacillati</taxon>
        <taxon>Bacillota</taxon>
        <taxon>Bacilli</taxon>
        <taxon>Lactobacillales</taxon>
        <taxon>Aerococcaceae</taxon>
        <taxon>Facklamia</taxon>
    </lineage>
</organism>
<dbReference type="InterPro" id="IPR002729">
    <property type="entry name" value="CRISPR-assoc_Cas1"/>
</dbReference>
<dbReference type="GO" id="GO:0004520">
    <property type="term" value="F:DNA endonuclease activity"/>
    <property type="evidence" value="ECO:0007669"/>
    <property type="project" value="InterPro"/>
</dbReference>
<evidence type="ECO:0000256" key="5">
    <source>
        <dbReference type="ARBA" id="ARBA00022842"/>
    </source>
</evidence>
<reference evidence="9" key="1">
    <citation type="submission" date="2023-05" db="EMBL/GenBank/DDBJ databases">
        <title>Cataloging the Phylogenetic Diversity of Human Bladder Bacteria.</title>
        <authorList>
            <person name="Du J."/>
        </authorList>
    </citation>
    <scope>NUCLEOTIDE SEQUENCE</scope>
    <source>
        <strain evidence="9">UMB1231</strain>
    </source>
</reference>
<dbReference type="GO" id="GO:0046872">
    <property type="term" value="F:metal ion binding"/>
    <property type="evidence" value="ECO:0007669"/>
    <property type="project" value="UniProtKB-UniRule"/>
</dbReference>
<comment type="subunit">
    <text evidence="8">Homodimer, forms a heterotetramer with a Cas2 homodimer.</text>
</comment>
<dbReference type="Pfam" id="PF01867">
    <property type="entry name" value="Cas_Cas1"/>
    <property type="match status" value="2"/>
</dbReference>
<dbReference type="PANTHER" id="PTHR34353:SF3">
    <property type="entry name" value="CRISPR-ASSOCIATED ENDONUCLEASE CAS1"/>
    <property type="match status" value="1"/>
</dbReference>
<gene>
    <name evidence="9" type="primary">cas1e</name>
    <name evidence="8" type="synonym">cas1</name>
    <name evidence="9" type="ORF">QP433_03645</name>
</gene>
<dbReference type="GO" id="GO:0051607">
    <property type="term" value="P:defense response to virus"/>
    <property type="evidence" value="ECO:0007669"/>
    <property type="project" value="UniProtKB-UniRule"/>
</dbReference>
<dbReference type="NCBIfam" id="TIGR00287">
    <property type="entry name" value="cas1"/>
    <property type="match status" value="1"/>
</dbReference>
<evidence type="ECO:0000256" key="1">
    <source>
        <dbReference type="ARBA" id="ARBA00022722"/>
    </source>
</evidence>
<dbReference type="PANTHER" id="PTHR34353">
    <property type="entry name" value="CRISPR-ASSOCIATED ENDONUCLEASE CAS1 1"/>
    <property type="match status" value="1"/>
</dbReference>
<feature type="binding site" evidence="8">
    <location>
        <position position="227"/>
    </location>
    <ligand>
        <name>Mn(2+)</name>
        <dbReference type="ChEBI" id="CHEBI:29035"/>
    </ligand>
</feature>
<keyword evidence="7 8" id="KW-0238">DNA-binding</keyword>
<dbReference type="NCBIfam" id="TIGR03638">
    <property type="entry name" value="cas1_ECOLI"/>
    <property type="match status" value="1"/>
</dbReference>
<comment type="cofactor">
    <cofactor evidence="8">
        <name>Mg(2+)</name>
        <dbReference type="ChEBI" id="CHEBI:18420"/>
    </cofactor>
    <cofactor evidence="8">
        <name>Mn(2+)</name>
        <dbReference type="ChEBI" id="CHEBI:29035"/>
    </cofactor>
</comment>
<proteinExistence type="inferred from homology"/>
<evidence type="ECO:0000256" key="7">
    <source>
        <dbReference type="ARBA" id="ARBA00023125"/>
    </source>
</evidence>
<evidence type="ECO:0000256" key="3">
    <source>
        <dbReference type="ARBA" id="ARBA00022759"/>
    </source>
</evidence>
<accession>A0AAJ1Q574</accession>
<dbReference type="Gene3D" id="3.100.10.20">
    <property type="entry name" value="CRISPR-associated endonuclease Cas1, N-terminal domain"/>
    <property type="match status" value="1"/>
</dbReference>
<dbReference type="GO" id="GO:0003677">
    <property type="term" value="F:DNA binding"/>
    <property type="evidence" value="ECO:0007669"/>
    <property type="project" value="UniProtKB-KW"/>
</dbReference>
<dbReference type="InterPro" id="IPR033641">
    <property type="entry name" value="Cas1_I-E"/>
</dbReference>
<keyword evidence="4 8" id="KW-0378">Hydrolase</keyword>
<evidence type="ECO:0000313" key="10">
    <source>
        <dbReference type="Proteomes" id="UP001229251"/>
    </source>
</evidence>
<dbReference type="InterPro" id="IPR019851">
    <property type="entry name" value="CRISPR-assoc_Cas1_ECOLI"/>
</dbReference>
<dbReference type="GO" id="GO:0043571">
    <property type="term" value="P:maintenance of CRISPR repeat elements"/>
    <property type="evidence" value="ECO:0007669"/>
    <property type="project" value="UniProtKB-UniRule"/>
</dbReference>
<keyword evidence="1 8" id="KW-0540">Nuclease</keyword>
<dbReference type="EMBL" id="JASOOE010000005">
    <property type="protein sequence ID" value="MDK7187067.1"/>
    <property type="molecule type" value="Genomic_DNA"/>
</dbReference>
<dbReference type="Gene3D" id="1.20.120.920">
    <property type="entry name" value="CRISPR-associated endonuclease Cas1, C-terminal domain"/>
    <property type="match status" value="1"/>
</dbReference>
<dbReference type="InterPro" id="IPR050646">
    <property type="entry name" value="Cas1"/>
</dbReference>
<keyword evidence="3 8" id="KW-0255">Endonuclease</keyword>
<evidence type="ECO:0000256" key="2">
    <source>
        <dbReference type="ARBA" id="ARBA00022723"/>
    </source>
</evidence>
<dbReference type="RefSeq" id="WP_070609502.1">
    <property type="nucleotide sequence ID" value="NZ_JASOOE010000005.1"/>
</dbReference>
<evidence type="ECO:0000256" key="4">
    <source>
        <dbReference type="ARBA" id="ARBA00022801"/>
    </source>
</evidence>
<keyword evidence="6 8" id="KW-0051">Antiviral defense</keyword>
<keyword evidence="2 8" id="KW-0479">Metal-binding</keyword>
<name>A0AAJ1Q574_9LACT</name>